<reference evidence="2" key="1">
    <citation type="submission" date="2023-03" db="EMBL/GenBank/DDBJ databases">
        <title>Edaphobacter sp.</title>
        <authorList>
            <person name="Huber K.J."/>
            <person name="Papendorf J."/>
            <person name="Pilke C."/>
            <person name="Bunk B."/>
            <person name="Sproeer C."/>
            <person name="Pester M."/>
        </authorList>
    </citation>
    <scope>NUCLEOTIDE SEQUENCE</scope>
    <source>
        <strain evidence="2">DSM 110680</strain>
    </source>
</reference>
<organism evidence="2">
    <name type="scientific">Telmatobacter sp. DSM 110680</name>
    <dbReference type="NCBI Taxonomy" id="3036704"/>
    <lineage>
        <taxon>Bacteria</taxon>
        <taxon>Pseudomonadati</taxon>
        <taxon>Acidobacteriota</taxon>
        <taxon>Terriglobia</taxon>
        <taxon>Terriglobales</taxon>
        <taxon>Acidobacteriaceae</taxon>
        <taxon>Telmatobacter</taxon>
    </lineage>
</organism>
<accession>A0AAU7DES6</accession>
<proteinExistence type="predicted"/>
<evidence type="ECO:0000313" key="2">
    <source>
        <dbReference type="EMBL" id="XBH16309.1"/>
    </source>
</evidence>
<evidence type="ECO:0000256" key="1">
    <source>
        <dbReference type="SAM" id="SignalP"/>
    </source>
</evidence>
<feature type="signal peptide" evidence="1">
    <location>
        <begin position="1"/>
        <end position="25"/>
    </location>
</feature>
<name>A0AAU7DES6_9BACT</name>
<dbReference type="RefSeq" id="WP_348261538.1">
    <property type="nucleotide sequence ID" value="NZ_CP121196.1"/>
</dbReference>
<feature type="chain" id="PRO_5043806294" evidence="1">
    <location>
        <begin position="26"/>
        <end position="163"/>
    </location>
</feature>
<dbReference type="AlphaFoldDB" id="A0AAU7DES6"/>
<protein>
    <submittedName>
        <fullName evidence="2">Uncharacterized protein</fullName>
    </submittedName>
</protein>
<sequence length="163" mass="17209">MRFFRHLPVLAAIAALMFGSSLRLGGQSADLPDSAPIATIGAGSTVAVNVDVILPANQGTIYFQNGAVTTWEQIDKKAPSCRLNAVESPVVRRLVPGRKIVITGTRQNNASVNFYGDVLQFEEDATVGELQCAPGHKGAMSIGELKQVFGGMFSLIQAPPVVG</sequence>
<dbReference type="EMBL" id="CP121196">
    <property type="protein sequence ID" value="XBH16309.1"/>
    <property type="molecule type" value="Genomic_DNA"/>
</dbReference>
<keyword evidence="1" id="KW-0732">Signal</keyword>
<gene>
    <name evidence="2" type="ORF">P8935_17255</name>
</gene>